<dbReference type="SUPFAM" id="SSF53756">
    <property type="entry name" value="UDP-Glycosyltransferase/glycogen phosphorylase"/>
    <property type="match status" value="1"/>
</dbReference>
<dbReference type="InterPro" id="IPR011835">
    <property type="entry name" value="GS/SS"/>
</dbReference>
<reference evidence="5" key="2">
    <citation type="journal article" date="2014" name="ISME J.">
        <title>Microbial stratification in low pH oxic and suboxic macroscopic growths along an acid mine drainage.</title>
        <authorList>
            <person name="Mendez-Garcia C."/>
            <person name="Mesa V."/>
            <person name="Sprenger R.R."/>
            <person name="Richter M."/>
            <person name="Diez M.S."/>
            <person name="Solano J."/>
            <person name="Bargiela R."/>
            <person name="Golyshina O.V."/>
            <person name="Manteca A."/>
            <person name="Ramos J.L."/>
            <person name="Gallego J.R."/>
            <person name="Llorente I."/>
            <person name="Martins Dos Santos V.A."/>
            <person name="Jensen O.N."/>
            <person name="Pelaez A.I."/>
            <person name="Sanchez J."/>
            <person name="Ferrer M."/>
        </authorList>
    </citation>
    <scope>NUCLEOTIDE SEQUENCE</scope>
</reference>
<gene>
    <name evidence="5" type="ORF">B1B_08603</name>
</gene>
<reference evidence="5" key="1">
    <citation type="submission" date="2013-08" db="EMBL/GenBank/DDBJ databases">
        <authorList>
            <person name="Mendez C."/>
            <person name="Richter M."/>
            <person name="Ferrer M."/>
            <person name="Sanchez J."/>
        </authorList>
    </citation>
    <scope>NUCLEOTIDE SEQUENCE</scope>
</reference>
<dbReference type="NCBIfam" id="TIGR02095">
    <property type="entry name" value="glgA"/>
    <property type="match status" value="1"/>
</dbReference>
<accession>T1BXK4</accession>
<dbReference type="AlphaFoldDB" id="T1BXK4"/>
<dbReference type="PANTHER" id="PTHR45825:SF8">
    <property type="entry name" value="GLYCOGEN SYNTHASE"/>
    <property type="match status" value="1"/>
</dbReference>
<organism evidence="5">
    <name type="scientific">mine drainage metagenome</name>
    <dbReference type="NCBI Taxonomy" id="410659"/>
    <lineage>
        <taxon>unclassified sequences</taxon>
        <taxon>metagenomes</taxon>
        <taxon>ecological metagenomes</taxon>
    </lineage>
</organism>
<sequence>MRLAFVTTELAPWIKVGGLADVSASLTKALSALGHTVQVLIPVTGPDCPPRLAGTVEHSGSLEQATFTWRTTRISKHLEVIWIGGEGFSDRDGGPYANPSGEEWPDGVLHYGRLCEMLARAWVAPQNAWGPRPDLIHVHDWPTGLLPLWIQKLGIPVPTVLTIHNLAYQGLFPHETFERLGLAPEFWRAEGGIEFYGSGSCLKAGLIFADRLTTVSPSYAREILTPAFGNGLDGVLRERAHDLTGILNGIDSDCWNPATDPYLPAHFDANDLAGKQQCRDALMDQLNLSESNGPLAAFIGRLAEQKGIDLLTEIAPQLINRGWRLVLLGRGTPGIEQRVTSLARYHPGAIRVLIEQSDSWAHRIEAGADFFLMPSRFEPCGLNQLYSQRYGTLPIVHAVGGLRDTVQDADQDPLGTGFRFEPDTLESFFSACLRAEQVWRAPARRLALQRRAMSIDCSWHSRAGAYVQIYSDLVEKRSHPTS</sequence>
<dbReference type="GO" id="GO:0004373">
    <property type="term" value="F:alpha-1,4-glucan glucosyltransferase (UDP-glucose donor) activity"/>
    <property type="evidence" value="ECO:0007669"/>
    <property type="project" value="InterPro"/>
</dbReference>
<dbReference type="Pfam" id="PF08323">
    <property type="entry name" value="Glyco_transf_5"/>
    <property type="match status" value="1"/>
</dbReference>
<evidence type="ECO:0000259" key="4">
    <source>
        <dbReference type="Pfam" id="PF08323"/>
    </source>
</evidence>
<dbReference type="EMBL" id="AUZY01005624">
    <property type="protein sequence ID" value="EQD57909.1"/>
    <property type="molecule type" value="Genomic_DNA"/>
</dbReference>
<evidence type="ECO:0000256" key="2">
    <source>
        <dbReference type="ARBA" id="ARBA00022676"/>
    </source>
</evidence>
<comment type="similarity">
    <text evidence="1">Belongs to the glycosyltransferase 1 family. Bacterial/plant glycogen synthase subfamily.</text>
</comment>
<dbReference type="PANTHER" id="PTHR45825">
    <property type="entry name" value="GRANULE-BOUND STARCH SYNTHASE 1, CHLOROPLASTIC/AMYLOPLASTIC"/>
    <property type="match status" value="1"/>
</dbReference>
<comment type="caution">
    <text evidence="5">The sequence shown here is derived from an EMBL/GenBank/DDBJ whole genome shotgun (WGS) entry which is preliminary data.</text>
</comment>
<proteinExistence type="inferred from homology"/>
<keyword evidence="2" id="KW-0328">Glycosyltransferase</keyword>
<dbReference type="CDD" id="cd03791">
    <property type="entry name" value="GT5_Glycogen_synthase_DULL1-like"/>
    <property type="match status" value="1"/>
</dbReference>
<evidence type="ECO:0000256" key="3">
    <source>
        <dbReference type="ARBA" id="ARBA00022679"/>
    </source>
</evidence>
<dbReference type="HAMAP" id="MF_00484">
    <property type="entry name" value="Glycogen_synth"/>
    <property type="match status" value="1"/>
</dbReference>
<protein>
    <submittedName>
        <fullName evidence="5">Glycogen/starch synthase, ADP-glucose type</fullName>
    </submittedName>
</protein>
<feature type="domain" description="Starch synthase catalytic" evidence="4">
    <location>
        <begin position="3"/>
        <end position="238"/>
    </location>
</feature>
<dbReference type="InterPro" id="IPR013534">
    <property type="entry name" value="Starch_synth_cat_dom"/>
</dbReference>
<dbReference type="Gene3D" id="3.40.50.2000">
    <property type="entry name" value="Glycogen Phosphorylase B"/>
    <property type="match status" value="2"/>
</dbReference>
<dbReference type="NCBIfam" id="NF001899">
    <property type="entry name" value="PRK00654.1-2"/>
    <property type="match status" value="1"/>
</dbReference>
<name>T1BXK4_9ZZZZ</name>
<dbReference type="Pfam" id="PF13692">
    <property type="entry name" value="Glyco_trans_1_4"/>
    <property type="match status" value="1"/>
</dbReference>
<keyword evidence="3" id="KW-0808">Transferase</keyword>
<evidence type="ECO:0000256" key="1">
    <source>
        <dbReference type="ARBA" id="ARBA00010281"/>
    </source>
</evidence>
<evidence type="ECO:0000313" key="5">
    <source>
        <dbReference type="EMBL" id="EQD57909.1"/>
    </source>
</evidence>